<proteinExistence type="inferred from homology"/>
<sequence>MTKVSGKELLRNPFLNKGTAFTLEERTELGLDGLLPTAVRTLDEQSAIVYAQLDNFTDAYSKQKYLMNIYDQNRVLFYDVVGRHVTELLPVIYTPTIADAVMNYSKDFEKSQDAVYLDVNHPEKIKAALLNGSKNLAEIKLMVITDGEGVLGIGDWGIQGVAISTGKLAVYTVASGLNPQQVLPIVIDAGTNNQQLLDDPFYLGNKHKRITGEDYYPFIETLVNEASELFPDVLFHWEDFGRDNAATILEKYRDKICTFNDDIQGTGVMMSAAMDSVVRITGKPITEHKILVFGGGTAGVGVSDQILLEMTLQGAAEADARKQFYIVDRYGLVTDDMEGLTPGQTQYARSASEFGKPLADLADIIEAVKPTVLIGTSGQPGAFTEAVVKKMAAYNERPAIMPISNPTKLCEAKASDVIKWTEGKALVVTGSPSDPIELNGVTYKIGQANNALLYPGLGFGIVIAKAKRVTDKMLSAAAHGITSLQNLDEPGAAILPPVAQLREASKLVAAAVVQAAIEDGVNGVSISDPAQAVEDAIWKAEY</sequence>
<dbReference type="OrthoDB" id="3314528at2"/>
<dbReference type="Proteomes" id="UP000242754">
    <property type="component" value="Unassembled WGS sequence"/>
</dbReference>
<evidence type="ECO:0000256" key="3">
    <source>
        <dbReference type="ARBA" id="ARBA00022723"/>
    </source>
</evidence>
<evidence type="ECO:0000256" key="4">
    <source>
        <dbReference type="ARBA" id="ARBA00023027"/>
    </source>
</evidence>
<dbReference type="PANTHER" id="PTHR23406:SF34">
    <property type="entry name" value="NAD-DEPENDENT MALIC ENZYME, MITOCHONDRIAL"/>
    <property type="match status" value="1"/>
</dbReference>
<gene>
    <name evidence="11" type="ORF">Tpal_1349</name>
</gene>
<evidence type="ECO:0000256" key="5">
    <source>
        <dbReference type="PIRSR" id="PIRSR000106-1"/>
    </source>
</evidence>
<dbReference type="STRING" id="140314.SAMN04488076_11472"/>
<dbReference type="Pfam" id="PF03949">
    <property type="entry name" value="Malic_M"/>
    <property type="match status" value="1"/>
</dbReference>
<dbReference type="GO" id="GO:0016616">
    <property type="term" value="F:oxidoreductase activity, acting on the CH-OH group of donors, NAD or NADP as acceptor"/>
    <property type="evidence" value="ECO:0007669"/>
    <property type="project" value="InterPro"/>
</dbReference>
<dbReference type="InterPro" id="IPR046346">
    <property type="entry name" value="Aminoacid_DH-like_N_sf"/>
</dbReference>
<dbReference type="PANTHER" id="PTHR23406">
    <property type="entry name" value="MALIC ENZYME-RELATED"/>
    <property type="match status" value="1"/>
</dbReference>
<evidence type="ECO:0000259" key="10">
    <source>
        <dbReference type="SMART" id="SM01274"/>
    </source>
</evidence>
<dbReference type="NCBIfam" id="NF010052">
    <property type="entry name" value="PRK13529.1"/>
    <property type="match status" value="1"/>
</dbReference>
<dbReference type="InterPro" id="IPR001891">
    <property type="entry name" value="Malic_OxRdtase"/>
</dbReference>
<evidence type="ECO:0000256" key="8">
    <source>
        <dbReference type="RuleBase" id="RU003427"/>
    </source>
</evidence>
<feature type="binding site" evidence="7">
    <location>
        <position position="262"/>
    </location>
    <ligand>
        <name>a divalent metal cation</name>
        <dbReference type="ChEBI" id="CHEBI:60240"/>
    </ligand>
</feature>
<dbReference type="SMART" id="SM01274">
    <property type="entry name" value="malic"/>
    <property type="match status" value="1"/>
</dbReference>
<feature type="active site" description="Proton acceptor" evidence="5">
    <location>
        <position position="167"/>
    </location>
</feature>
<dbReference type="PIRSF" id="PIRSF000106">
    <property type="entry name" value="ME"/>
    <property type="match status" value="1"/>
</dbReference>
<feature type="binding site" evidence="6">
    <location>
        <position position="449"/>
    </location>
    <ligand>
        <name>(S)-malate</name>
        <dbReference type="ChEBI" id="CHEBI:15589"/>
    </ligand>
</feature>
<evidence type="ECO:0000313" key="11">
    <source>
        <dbReference type="EMBL" id="CZQ91036.1"/>
    </source>
</evidence>
<dbReference type="GO" id="GO:0046872">
    <property type="term" value="F:metal ion binding"/>
    <property type="evidence" value="ECO:0007669"/>
    <property type="project" value="UniProtKB-KW"/>
</dbReference>
<dbReference type="InterPro" id="IPR037062">
    <property type="entry name" value="Malic_N_dom_sf"/>
</dbReference>
<evidence type="ECO:0000256" key="7">
    <source>
        <dbReference type="PIRSR" id="PIRSR000106-3"/>
    </source>
</evidence>
<dbReference type="PRINTS" id="PR00072">
    <property type="entry name" value="MALOXRDTASE"/>
</dbReference>
<feature type="domain" description="Malic enzyme NAD-binding" evidence="9">
    <location>
        <begin position="263"/>
        <end position="517"/>
    </location>
</feature>
<dbReference type="FunFam" id="3.40.50.10380:FF:000001">
    <property type="entry name" value="NAD-dependent malic enzyme"/>
    <property type="match status" value="1"/>
</dbReference>
<feature type="active site" description="Proton donor" evidence="5">
    <location>
        <position position="93"/>
    </location>
</feature>
<dbReference type="EMBL" id="FJNE01000003">
    <property type="protein sequence ID" value="CZQ91036.1"/>
    <property type="molecule type" value="Genomic_DNA"/>
</dbReference>
<dbReference type="InterPro" id="IPR012301">
    <property type="entry name" value="Malic_N_dom"/>
</dbReference>
<evidence type="ECO:0000259" key="9">
    <source>
        <dbReference type="SMART" id="SM00919"/>
    </source>
</evidence>
<dbReference type="SUPFAM" id="SSF51735">
    <property type="entry name" value="NAD(P)-binding Rossmann-fold domains"/>
    <property type="match status" value="1"/>
</dbReference>
<comment type="cofactor">
    <cofactor evidence="1">
        <name>Mn(2+)</name>
        <dbReference type="ChEBI" id="CHEBI:29035"/>
    </cofactor>
</comment>
<dbReference type="AlphaFoldDB" id="A0A143YL29"/>
<keyword evidence="3 7" id="KW-0479">Metal-binding</keyword>
<dbReference type="GO" id="GO:0006108">
    <property type="term" value="P:malate metabolic process"/>
    <property type="evidence" value="ECO:0007669"/>
    <property type="project" value="TreeGrafter"/>
</dbReference>
<name>A0A143YL29_9LACT</name>
<dbReference type="GO" id="GO:0051287">
    <property type="term" value="F:NAD binding"/>
    <property type="evidence" value="ECO:0007669"/>
    <property type="project" value="InterPro"/>
</dbReference>
<feature type="binding site" evidence="7">
    <location>
        <position position="238"/>
    </location>
    <ligand>
        <name>a divalent metal cation</name>
        <dbReference type="ChEBI" id="CHEBI:60240"/>
    </ligand>
</feature>
<dbReference type="SUPFAM" id="SSF53223">
    <property type="entry name" value="Aminoacid dehydrogenase-like, N-terminal domain"/>
    <property type="match status" value="1"/>
</dbReference>
<evidence type="ECO:0000313" key="12">
    <source>
        <dbReference type="Proteomes" id="UP000242754"/>
    </source>
</evidence>
<evidence type="ECO:0000256" key="2">
    <source>
        <dbReference type="ARBA" id="ARBA00008785"/>
    </source>
</evidence>
<keyword evidence="4" id="KW-0520">NAD</keyword>
<dbReference type="Gene3D" id="3.40.50.10380">
    <property type="entry name" value="Malic enzyme, N-terminal domain"/>
    <property type="match status" value="1"/>
</dbReference>
<dbReference type="SMART" id="SM00919">
    <property type="entry name" value="Malic_M"/>
    <property type="match status" value="1"/>
</dbReference>
<keyword evidence="12" id="KW-1185">Reference proteome</keyword>
<dbReference type="GO" id="GO:0005829">
    <property type="term" value="C:cytosol"/>
    <property type="evidence" value="ECO:0007669"/>
    <property type="project" value="TreeGrafter"/>
</dbReference>
<accession>A0A143YL29</accession>
<evidence type="ECO:0000256" key="1">
    <source>
        <dbReference type="ARBA" id="ARBA00001936"/>
    </source>
</evidence>
<protein>
    <submittedName>
        <fullName evidence="11">Malic oxidoreductase</fullName>
    </submittedName>
</protein>
<feature type="binding site" evidence="7">
    <location>
        <position position="239"/>
    </location>
    <ligand>
        <name>a divalent metal cation</name>
        <dbReference type="ChEBI" id="CHEBI:60240"/>
    </ligand>
</feature>
<organism evidence="11 12">
    <name type="scientific">Trichococcus palustris</name>
    <dbReference type="NCBI Taxonomy" id="140314"/>
    <lineage>
        <taxon>Bacteria</taxon>
        <taxon>Bacillati</taxon>
        <taxon>Bacillota</taxon>
        <taxon>Bacilli</taxon>
        <taxon>Lactobacillales</taxon>
        <taxon>Carnobacteriaceae</taxon>
        <taxon>Trichococcus</taxon>
    </lineage>
</organism>
<evidence type="ECO:0000256" key="6">
    <source>
        <dbReference type="PIRSR" id="PIRSR000106-2"/>
    </source>
</evidence>
<dbReference type="InterPro" id="IPR012302">
    <property type="entry name" value="Malic_NAD-bd"/>
</dbReference>
<reference evidence="11 12" key="1">
    <citation type="submission" date="2016-02" db="EMBL/GenBank/DDBJ databases">
        <authorList>
            <person name="Wen L."/>
            <person name="He K."/>
            <person name="Yang H."/>
        </authorList>
    </citation>
    <scope>NUCLEOTIDE SEQUENCE [LARGE SCALE GENOMIC DNA]</scope>
    <source>
        <strain evidence="11">Trichococcus palustris</strain>
    </source>
</reference>
<feature type="domain" description="Malic enzyme N-terminal" evidence="10">
    <location>
        <begin position="70"/>
        <end position="253"/>
    </location>
</feature>
<dbReference type="InterPro" id="IPR036291">
    <property type="entry name" value="NAD(P)-bd_dom_sf"/>
</dbReference>
<dbReference type="GO" id="GO:0004470">
    <property type="term" value="F:malic enzyme activity"/>
    <property type="evidence" value="ECO:0007669"/>
    <property type="project" value="InterPro"/>
</dbReference>
<dbReference type="Gene3D" id="3.40.50.720">
    <property type="entry name" value="NAD(P)-binding Rossmann-like Domain"/>
    <property type="match status" value="1"/>
</dbReference>
<comment type="similarity">
    <text evidence="2 8">Belongs to the malic enzymes family.</text>
</comment>
<feature type="binding site" evidence="6">
    <location>
        <position position="405"/>
    </location>
    <ligand>
        <name>(S)-malate</name>
        <dbReference type="ChEBI" id="CHEBI:15589"/>
    </ligand>
</feature>
<comment type="cofactor">
    <cofactor evidence="7">
        <name>Mg(2+)</name>
        <dbReference type="ChEBI" id="CHEBI:18420"/>
    </cofactor>
    <cofactor evidence="7">
        <name>Mn(2+)</name>
        <dbReference type="ChEBI" id="CHEBI:29035"/>
    </cofactor>
    <text evidence="7">Divalent metal cations. Prefers magnesium or manganese.</text>
</comment>
<dbReference type="Pfam" id="PF00390">
    <property type="entry name" value="malic"/>
    <property type="match status" value="1"/>
</dbReference>